<keyword evidence="1" id="KW-0808">Transferase</keyword>
<proteinExistence type="predicted"/>
<evidence type="ECO:0000256" key="2">
    <source>
        <dbReference type="ARBA" id="ARBA00023315"/>
    </source>
</evidence>
<dbReference type="Pfam" id="PF12551">
    <property type="entry name" value="PHBC_N"/>
    <property type="match status" value="1"/>
</dbReference>
<dbReference type="SUPFAM" id="SSF53474">
    <property type="entry name" value="alpha/beta-Hydrolases"/>
    <property type="match status" value="1"/>
</dbReference>
<evidence type="ECO:0000313" key="5">
    <source>
        <dbReference type="EMBL" id="GGW92092.1"/>
    </source>
</evidence>
<dbReference type="GO" id="GO:0016746">
    <property type="term" value="F:acyltransferase activity"/>
    <property type="evidence" value="ECO:0007669"/>
    <property type="project" value="UniProtKB-KW"/>
</dbReference>
<comment type="caution">
    <text evidence="5">The sequence shown here is derived from an EMBL/GenBank/DDBJ whole genome shotgun (WGS) entry which is preliminary data.</text>
</comment>
<feature type="domain" description="Poly-beta-hydroxybutyrate polymerase N-terminal" evidence="4">
    <location>
        <begin position="31"/>
        <end position="70"/>
    </location>
</feature>
<evidence type="ECO:0000259" key="3">
    <source>
        <dbReference type="Pfam" id="PF07167"/>
    </source>
</evidence>
<protein>
    <submittedName>
        <fullName evidence="5">Poly-beta-hydroxybutyrate polymerase</fullName>
    </submittedName>
</protein>
<dbReference type="InterPro" id="IPR051321">
    <property type="entry name" value="PHA/PHB_synthase"/>
</dbReference>
<dbReference type="EMBL" id="BMYS01000017">
    <property type="protein sequence ID" value="GGW92092.1"/>
    <property type="molecule type" value="Genomic_DNA"/>
</dbReference>
<dbReference type="InterPro" id="IPR010941">
    <property type="entry name" value="PhaC_N"/>
</dbReference>
<accession>A0A918N139</accession>
<dbReference type="Proteomes" id="UP000608345">
    <property type="component" value="Unassembled WGS sequence"/>
</dbReference>
<name>A0A918N139_9BURK</name>
<feature type="domain" description="Poly-beta-hydroxybutyrate polymerase N-terminal" evidence="3">
    <location>
        <begin position="106"/>
        <end position="275"/>
    </location>
</feature>
<dbReference type="AlphaFoldDB" id="A0A918N139"/>
<organism evidence="5 6">
    <name type="scientific">Advenella faeciporci</name>
    <dbReference type="NCBI Taxonomy" id="797535"/>
    <lineage>
        <taxon>Bacteria</taxon>
        <taxon>Pseudomonadati</taxon>
        <taxon>Pseudomonadota</taxon>
        <taxon>Betaproteobacteria</taxon>
        <taxon>Burkholderiales</taxon>
        <taxon>Alcaligenaceae</taxon>
    </lineage>
</organism>
<dbReference type="GO" id="GO:0042619">
    <property type="term" value="P:poly-hydroxybutyrate biosynthetic process"/>
    <property type="evidence" value="ECO:0007669"/>
    <property type="project" value="InterPro"/>
</dbReference>
<dbReference type="PANTHER" id="PTHR36837">
    <property type="entry name" value="POLY(3-HYDROXYALKANOATE) POLYMERASE SUBUNIT PHAC"/>
    <property type="match status" value="1"/>
</dbReference>
<gene>
    <name evidence="5" type="primary">phbC1</name>
    <name evidence="5" type="ORF">GCM10011450_22730</name>
</gene>
<dbReference type="PANTHER" id="PTHR36837:SF5">
    <property type="entry name" value="POLY-3-HYDROXYBUTYRATE SYNTHASE"/>
    <property type="match status" value="1"/>
</dbReference>
<evidence type="ECO:0000313" key="6">
    <source>
        <dbReference type="Proteomes" id="UP000608345"/>
    </source>
</evidence>
<dbReference type="Gene3D" id="3.40.50.1820">
    <property type="entry name" value="alpha/beta hydrolase"/>
    <property type="match status" value="1"/>
</dbReference>
<dbReference type="InterPro" id="IPR022211">
    <property type="entry name" value="PHBC_N"/>
</dbReference>
<evidence type="ECO:0000259" key="4">
    <source>
        <dbReference type="Pfam" id="PF12551"/>
    </source>
</evidence>
<sequence length="599" mass="67677">MYYLLVHKGNTEMADTIATNTSERTVSNLPDALDSVTHTALARVTRGLSPTAALSAWHDWAVHLAISPGKQRSLFDKALDKQQRFTRYALRATTPHCSNCIEPLEQDRRFSDPAWQQWPFNLIHQGFLLQQQWWHNATTDVRGVSQHNEDLVTFAGRQWLDMWSPVNFPWTNPEVLQATARTGGANLWRGAMNFLEDARRQALDEPPAGAEAFEVGKDVAVTPGKVVYRNHLIELIQYAPTTPKVHAAPILIIPSWIMKYYILDLSPHNSMVKYLVDQGHTVFIVSWKNPGYADRDLGMEDYRRLGVMDALDAVTCIVPEQKVDAVGYCLGGTLLSIAAAAMARDGDERLRSLTLLAAGVDFREPGELSLFIDESQLAWLESLMWDKGYLDGEQMAGAFQLLNSNDLIWSRRMREYLLGERQALFDLMAWNADTTRLPFRMHSEYLRRLYLNNDFSEGRYEVDGRPAVPGDIRTPIFAVGTVRDHVTPWRSAYKIHQLSSGADVSFVLTSGGHNAGVVSEPGRPRRSYQISTRKAGERYTDPQRWRADTPLQEGSWWSSWQKWLSEHSSERVAPPTMGGTQASGYVPIVDAPGTYVRER</sequence>
<reference evidence="5" key="2">
    <citation type="submission" date="2020-09" db="EMBL/GenBank/DDBJ databases">
        <authorList>
            <person name="Sun Q."/>
            <person name="Kim S."/>
        </authorList>
    </citation>
    <scope>NUCLEOTIDE SEQUENCE</scope>
    <source>
        <strain evidence="5">KCTC 23732</strain>
    </source>
</reference>
<evidence type="ECO:0000256" key="1">
    <source>
        <dbReference type="ARBA" id="ARBA00022679"/>
    </source>
</evidence>
<reference evidence="5" key="1">
    <citation type="journal article" date="2014" name="Int. J. Syst. Evol. Microbiol.">
        <title>Complete genome sequence of Corynebacterium casei LMG S-19264T (=DSM 44701T), isolated from a smear-ripened cheese.</title>
        <authorList>
            <consortium name="US DOE Joint Genome Institute (JGI-PGF)"/>
            <person name="Walter F."/>
            <person name="Albersmeier A."/>
            <person name="Kalinowski J."/>
            <person name="Ruckert C."/>
        </authorList>
    </citation>
    <scope>NUCLEOTIDE SEQUENCE</scope>
    <source>
        <strain evidence="5">KCTC 23732</strain>
    </source>
</reference>
<keyword evidence="2" id="KW-0012">Acyltransferase</keyword>
<dbReference type="InterPro" id="IPR029058">
    <property type="entry name" value="AB_hydrolase_fold"/>
</dbReference>
<dbReference type="Pfam" id="PF07167">
    <property type="entry name" value="PhaC_N"/>
    <property type="match status" value="1"/>
</dbReference>
<keyword evidence="6" id="KW-1185">Reference proteome</keyword>